<dbReference type="PANTHER" id="PTHR43180:SF50">
    <property type="entry name" value="SHORT CHAIN DEHYDROGENASE"/>
    <property type="match status" value="1"/>
</dbReference>
<dbReference type="PRINTS" id="PR00081">
    <property type="entry name" value="GDHRDH"/>
</dbReference>
<keyword evidence="2" id="KW-0560">Oxidoreductase</keyword>
<organism evidence="4 5">
    <name type="scientific">Musa troglodytarum</name>
    <name type="common">fe'i banana</name>
    <dbReference type="NCBI Taxonomy" id="320322"/>
    <lineage>
        <taxon>Eukaryota</taxon>
        <taxon>Viridiplantae</taxon>
        <taxon>Streptophyta</taxon>
        <taxon>Embryophyta</taxon>
        <taxon>Tracheophyta</taxon>
        <taxon>Spermatophyta</taxon>
        <taxon>Magnoliopsida</taxon>
        <taxon>Liliopsida</taxon>
        <taxon>Zingiberales</taxon>
        <taxon>Musaceae</taxon>
        <taxon>Musa</taxon>
    </lineage>
</organism>
<gene>
    <name evidence="4" type="ORF">MUK42_23409</name>
</gene>
<sequence>MQYKDLYIYIYIYICIYIYIYIFIYIYIYIFIYIFICVFVCVCRLEGKVAVITGGAAGAGEATARLFVRHGAKVVIADIRDELGLSVAASIGTDDVITYVHCDVAKEDDVGRAVDLAVAKYGGLDIMFNNAAIIDRNRPRITDVDIADFDRVLGVNVTGEFNGIKHAARVMVRRPGGSIINTGSVGAVIGGVAPHAYIASKHAVVGLTRSAAAELGQHGIRVNCISPFAYATALACDFIHMDADRLSNLKGPVLRAEDVAHAAVYLGSDESGYVSGHNFVIDGGFTTANNAFGLFKK</sequence>
<name>A0A9E7GCL2_9LILI</name>
<dbReference type="OrthoDB" id="770217at2759"/>
<accession>A0A9E7GCL2</accession>
<dbReference type="PANTHER" id="PTHR43180">
    <property type="entry name" value="3-OXOACYL-(ACYL-CARRIER-PROTEIN) REDUCTASE (AFU_ORTHOLOGUE AFUA_6G11210)"/>
    <property type="match status" value="1"/>
</dbReference>
<keyword evidence="5" id="KW-1185">Reference proteome</keyword>
<keyword evidence="3" id="KW-0812">Transmembrane</keyword>
<evidence type="ECO:0000313" key="5">
    <source>
        <dbReference type="Proteomes" id="UP001055439"/>
    </source>
</evidence>
<dbReference type="NCBIfam" id="NF005559">
    <property type="entry name" value="PRK07231.1"/>
    <property type="match status" value="1"/>
</dbReference>
<dbReference type="GO" id="GO:0016491">
    <property type="term" value="F:oxidoreductase activity"/>
    <property type="evidence" value="ECO:0007669"/>
    <property type="project" value="UniProtKB-KW"/>
</dbReference>
<dbReference type="Gene3D" id="3.40.50.720">
    <property type="entry name" value="NAD(P)-binding Rossmann-like Domain"/>
    <property type="match status" value="1"/>
</dbReference>
<proteinExistence type="inferred from homology"/>
<feature type="transmembrane region" description="Helical" evidence="3">
    <location>
        <begin position="7"/>
        <end position="36"/>
    </location>
</feature>
<comment type="similarity">
    <text evidence="1">Belongs to the short-chain dehydrogenases/reductases (SDR) family.</text>
</comment>
<evidence type="ECO:0000256" key="1">
    <source>
        <dbReference type="ARBA" id="ARBA00006484"/>
    </source>
</evidence>
<dbReference type="Proteomes" id="UP001055439">
    <property type="component" value="Chromosome 6"/>
</dbReference>
<dbReference type="PRINTS" id="PR00080">
    <property type="entry name" value="SDRFAMILY"/>
</dbReference>
<dbReference type="AlphaFoldDB" id="A0A9E7GCL2"/>
<dbReference type="Pfam" id="PF13561">
    <property type="entry name" value="adh_short_C2"/>
    <property type="match status" value="1"/>
</dbReference>
<protein>
    <submittedName>
        <fullName evidence="4">Momilactone A synthase-like</fullName>
    </submittedName>
</protein>
<evidence type="ECO:0000313" key="4">
    <source>
        <dbReference type="EMBL" id="URE12596.1"/>
    </source>
</evidence>
<keyword evidence="3" id="KW-1133">Transmembrane helix</keyword>
<evidence type="ECO:0000256" key="3">
    <source>
        <dbReference type="SAM" id="Phobius"/>
    </source>
</evidence>
<evidence type="ECO:0000256" key="2">
    <source>
        <dbReference type="ARBA" id="ARBA00023002"/>
    </source>
</evidence>
<dbReference type="SUPFAM" id="SSF51735">
    <property type="entry name" value="NAD(P)-binding Rossmann-fold domains"/>
    <property type="match status" value="1"/>
</dbReference>
<dbReference type="EMBL" id="CP097508">
    <property type="protein sequence ID" value="URE12596.1"/>
    <property type="molecule type" value="Genomic_DNA"/>
</dbReference>
<reference evidence="4" key="1">
    <citation type="submission" date="2022-05" db="EMBL/GenBank/DDBJ databases">
        <title>The Musa troglodytarum L. genome provides insights into the mechanism of non-climacteric behaviour and enrichment of carotenoids.</title>
        <authorList>
            <person name="Wang J."/>
        </authorList>
    </citation>
    <scope>NUCLEOTIDE SEQUENCE</scope>
    <source>
        <tissue evidence="4">Leaf</tissue>
    </source>
</reference>
<dbReference type="InterPro" id="IPR002347">
    <property type="entry name" value="SDR_fam"/>
</dbReference>
<dbReference type="FunFam" id="3.40.50.720:FF:000084">
    <property type="entry name" value="Short-chain dehydrogenase reductase"/>
    <property type="match status" value="1"/>
</dbReference>
<keyword evidence="3" id="KW-0472">Membrane</keyword>
<dbReference type="InterPro" id="IPR036291">
    <property type="entry name" value="NAD(P)-bd_dom_sf"/>
</dbReference>